<comment type="similarity">
    <text evidence="1">Belongs to the metallo-beta-lactamase superfamily.</text>
</comment>
<dbReference type="PANTHER" id="PTHR42978">
    <property type="entry name" value="QUORUM-QUENCHING LACTONASE YTNP-RELATED-RELATED"/>
    <property type="match status" value="1"/>
</dbReference>
<gene>
    <name evidence="6" type="ORF">SOO65_05830</name>
</gene>
<keyword evidence="3" id="KW-0378">Hydrolase</keyword>
<dbReference type="GO" id="GO:0016787">
    <property type="term" value="F:hydrolase activity"/>
    <property type="evidence" value="ECO:0007669"/>
    <property type="project" value="UniProtKB-KW"/>
</dbReference>
<evidence type="ECO:0000256" key="4">
    <source>
        <dbReference type="ARBA" id="ARBA00022833"/>
    </source>
</evidence>
<dbReference type="EMBL" id="CP139487">
    <property type="protein sequence ID" value="WPU66261.1"/>
    <property type="molecule type" value="Genomic_DNA"/>
</dbReference>
<protein>
    <submittedName>
        <fullName evidence="6">MBL fold metallo-hydrolase</fullName>
    </submittedName>
</protein>
<sequence>MTKKYFILHPAVFKLDGGAMFGIIPKPLWSKQIPADELNRIQLSLRVMLIQTATKNILVDTGIGDYHGEKFDDRFGVVGPQNPLVETLQKNFNLKPSDITDLIVTHLHFDHVGGLGHDEQEHLTVFPNATLHIHRQHYDYSLHPTMRDAGSFHTQYFKPLIEKAEKDGKIHWLNGEQGTILTDGPDSLYFRVSHGHTPFLVHPYDEKFIYMADLVPTSAHISIPWVMGYDIAPGITTVNKAEFYRFIMDKNLTMIFEHDMKVWGAKVKPKGEHDFEAAKTFSVSEIDLQKPEVFFE</sequence>
<evidence type="ECO:0000259" key="5">
    <source>
        <dbReference type="SMART" id="SM00849"/>
    </source>
</evidence>
<organism evidence="6 7">
    <name type="scientific">Peredibacter starrii</name>
    <dbReference type="NCBI Taxonomy" id="28202"/>
    <lineage>
        <taxon>Bacteria</taxon>
        <taxon>Pseudomonadati</taxon>
        <taxon>Bdellovibrionota</taxon>
        <taxon>Bacteriovoracia</taxon>
        <taxon>Bacteriovoracales</taxon>
        <taxon>Bacteriovoracaceae</taxon>
        <taxon>Peredibacter</taxon>
    </lineage>
</organism>
<dbReference type="InterPro" id="IPR051013">
    <property type="entry name" value="MBL_superfamily_lactonases"/>
</dbReference>
<evidence type="ECO:0000313" key="6">
    <source>
        <dbReference type="EMBL" id="WPU66261.1"/>
    </source>
</evidence>
<keyword evidence="4" id="KW-0862">Zinc</keyword>
<name>A0AAX4HSA0_9BACT</name>
<reference evidence="6 7" key="1">
    <citation type="submission" date="2023-11" db="EMBL/GenBank/DDBJ databases">
        <title>Peredibacter starrii A3.12.</title>
        <authorList>
            <person name="Mitchell R.J."/>
        </authorList>
    </citation>
    <scope>NUCLEOTIDE SEQUENCE [LARGE SCALE GENOMIC DNA]</scope>
    <source>
        <strain evidence="6 7">A3.12</strain>
    </source>
</reference>
<evidence type="ECO:0000256" key="2">
    <source>
        <dbReference type="ARBA" id="ARBA00022723"/>
    </source>
</evidence>
<dbReference type="KEGG" id="psti:SOO65_05830"/>
<proteinExistence type="inferred from homology"/>
<evidence type="ECO:0000256" key="3">
    <source>
        <dbReference type="ARBA" id="ARBA00022801"/>
    </source>
</evidence>
<dbReference type="Proteomes" id="UP001324634">
    <property type="component" value="Chromosome"/>
</dbReference>
<dbReference type="GO" id="GO:0046872">
    <property type="term" value="F:metal ion binding"/>
    <property type="evidence" value="ECO:0007669"/>
    <property type="project" value="UniProtKB-KW"/>
</dbReference>
<feature type="domain" description="Metallo-beta-lactamase" evidence="5">
    <location>
        <begin position="44"/>
        <end position="258"/>
    </location>
</feature>
<dbReference type="SUPFAM" id="SSF56281">
    <property type="entry name" value="Metallo-hydrolase/oxidoreductase"/>
    <property type="match status" value="1"/>
</dbReference>
<evidence type="ECO:0000256" key="1">
    <source>
        <dbReference type="ARBA" id="ARBA00007749"/>
    </source>
</evidence>
<dbReference type="Pfam" id="PF00753">
    <property type="entry name" value="Lactamase_B"/>
    <property type="match status" value="1"/>
</dbReference>
<dbReference type="CDD" id="cd16281">
    <property type="entry name" value="metallo-hydrolase-like_MBL-fold"/>
    <property type="match status" value="1"/>
</dbReference>
<keyword evidence="2" id="KW-0479">Metal-binding</keyword>
<dbReference type="RefSeq" id="WP_321398295.1">
    <property type="nucleotide sequence ID" value="NZ_CP139487.1"/>
</dbReference>
<dbReference type="AlphaFoldDB" id="A0AAX4HSA0"/>
<dbReference type="InterPro" id="IPR001279">
    <property type="entry name" value="Metallo-B-lactamas"/>
</dbReference>
<keyword evidence="7" id="KW-1185">Reference proteome</keyword>
<dbReference type="InterPro" id="IPR036866">
    <property type="entry name" value="RibonucZ/Hydroxyglut_hydro"/>
</dbReference>
<accession>A0AAX4HSA0</accession>
<evidence type="ECO:0000313" key="7">
    <source>
        <dbReference type="Proteomes" id="UP001324634"/>
    </source>
</evidence>
<dbReference type="Gene3D" id="3.60.15.10">
    <property type="entry name" value="Ribonuclease Z/Hydroxyacylglutathione hydrolase-like"/>
    <property type="match status" value="1"/>
</dbReference>
<dbReference type="SMART" id="SM00849">
    <property type="entry name" value="Lactamase_B"/>
    <property type="match status" value="1"/>
</dbReference>